<dbReference type="EMBL" id="OB795192">
    <property type="protein sequence ID" value="CAD7431835.1"/>
    <property type="molecule type" value="Genomic_DNA"/>
</dbReference>
<reference evidence="1" key="1">
    <citation type="submission" date="2020-11" db="EMBL/GenBank/DDBJ databases">
        <authorList>
            <person name="Tran Van P."/>
        </authorList>
    </citation>
    <scope>NUCLEOTIDE SEQUENCE</scope>
</reference>
<organism evidence="1">
    <name type="scientific">Timema monikensis</name>
    <dbReference type="NCBI Taxonomy" id="170555"/>
    <lineage>
        <taxon>Eukaryota</taxon>
        <taxon>Metazoa</taxon>
        <taxon>Ecdysozoa</taxon>
        <taxon>Arthropoda</taxon>
        <taxon>Hexapoda</taxon>
        <taxon>Insecta</taxon>
        <taxon>Pterygota</taxon>
        <taxon>Neoptera</taxon>
        <taxon>Polyneoptera</taxon>
        <taxon>Phasmatodea</taxon>
        <taxon>Timematodea</taxon>
        <taxon>Timematoidea</taxon>
        <taxon>Timematidae</taxon>
        <taxon>Timema</taxon>
    </lineage>
</organism>
<evidence type="ECO:0000313" key="1">
    <source>
        <dbReference type="EMBL" id="CAD7431835.1"/>
    </source>
</evidence>
<name>A0A7R9ED53_9NEOP</name>
<gene>
    <name evidence="1" type="ORF">TMSB3V08_LOCUS8555</name>
</gene>
<protein>
    <submittedName>
        <fullName evidence="1">Uncharacterized protein</fullName>
    </submittedName>
</protein>
<proteinExistence type="predicted"/>
<sequence length="141" mass="15333">MISDQFDTAGPKRHISIAAERIWQVQCSRSKSNPNLPVFSSLVQHESSALDHAPTEAGGATMSAEVGGSDVTSIQDEELLRRMNHGSGLMRSMSHQFVIPPVMRLAGERIGIVYLGLSAISHGGCPLMFECCHYNCVIHDL</sequence>
<dbReference type="AlphaFoldDB" id="A0A7R9ED53"/>
<accession>A0A7R9ED53</accession>